<dbReference type="Pfam" id="PF02517">
    <property type="entry name" value="Rce1-like"/>
    <property type="match status" value="1"/>
</dbReference>
<sequence length="240" mass="25658">MTSPVDVAPAVGEQPPSLKLAGRAALWIIAITVLVFGGTLALLFIPENPDQLAVPSIVLAVIVHAVLVLVALRHVVRRSNSSWRSLGLVRPSWRLLHLLWQVPVVILAALTVQLVTSLLTGGANDDAGGSMGDFAVGIHPTFAILAFVAIAVLTPLWEEMFFRGLLFGSIRGKWGVVLAIVITTALFSVVHAVLVLVPYFFTLGLGLALLRIFHRNLWGPLVLHVTINSIASATILTALI</sequence>
<feature type="transmembrane region" description="Helical" evidence="1">
    <location>
        <begin position="134"/>
        <end position="153"/>
    </location>
</feature>
<comment type="caution">
    <text evidence="3">The sequence shown here is derived from an EMBL/GenBank/DDBJ whole genome shotgun (WGS) entry which is preliminary data.</text>
</comment>
<keyword evidence="1" id="KW-0472">Membrane</keyword>
<feature type="transmembrane region" description="Helical" evidence="1">
    <location>
        <begin position="52"/>
        <end position="72"/>
    </location>
</feature>
<dbReference type="InterPro" id="IPR003675">
    <property type="entry name" value="Rce1/LyrA-like_dom"/>
</dbReference>
<keyword evidence="1" id="KW-1133">Transmembrane helix</keyword>
<keyword evidence="3" id="KW-0378">Hydrolase</keyword>
<keyword evidence="1" id="KW-0812">Transmembrane</keyword>
<dbReference type="Proteomes" id="UP000636579">
    <property type="component" value="Unassembled WGS sequence"/>
</dbReference>
<evidence type="ECO:0000313" key="4">
    <source>
        <dbReference type="Proteomes" id="UP000636579"/>
    </source>
</evidence>
<organism evidence="3 4">
    <name type="scientific">Nesterenkonia halotolerans</name>
    <dbReference type="NCBI Taxonomy" id="225325"/>
    <lineage>
        <taxon>Bacteria</taxon>
        <taxon>Bacillati</taxon>
        <taxon>Actinomycetota</taxon>
        <taxon>Actinomycetes</taxon>
        <taxon>Micrococcales</taxon>
        <taxon>Micrococcaceae</taxon>
        <taxon>Nesterenkonia</taxon>
    </lineage>
</organism>
<reference evidence="3 4" key="1">
    <citation type="submission" date="2020-10" db="EMBL/GenBank/DDBJ databases">
        <title>Sequencing the genomes of 1000 actinobacteria strains.</title>
        <authorList>
            <person name="Klenk H.-P."/>
        </authorList>
    </citation>
    <scope>NUCLEOTIDE SEQUENCE [LARGE SCALE GENOMIC DNA]</scope>
    <source>
        <strain evidence="3 4">DSM 15474</strain>
    </source>
</reference>
<dbReference type="EMBL" id="JADBEE010000002">
    <property type="protein sequence ID" value="MBE1515757.1"/>
    <property type="molecule type" value="Genomic_DNA"/>
</dbReference>
<evidence type="ECO:0000313" key="3">
    <source>
        <dbReference type="EMBL" id="MBE1515757.1"/>
    </source>
</evidence>
<gene>
    <name evidence="3" type="ORF">H4W26_002549</name>
</gene>
<evidence type="ECO:0000256" key="1">
    <source>
        <dbReference type="SAM" id="Phobius"/>
    </source>
</evidence>
<name>A0ABR9JA75_9MICC</name>
<proteinExistence type="predicted"/>
<feature type="transmembrane region" description="Helical" evidence="1">
    <location>
        <begin position="174"/>
        <end position="201"/>
    </location>
</feature>
<feature type="transmembrane region" description="Helical" evidence="1">
    <location>
        <begin position="24"/>
        <end position="46"/>
    </location>
</feature>
<dbReference type="GO" id="GO:0008233">
    <property type="term" value="F:peptidase activity"/>
    <property type="evidence" value="ECO:0007669"/>
    <property type="project" value="UniProtKB-KW"/>
</dbReference>
<feature type="transmembrane region" description="Helical" evidence="1">
    <location>
        <begin position="221"/>
        <end position="239"/>
    </location>
</feature>
<dbReference type="GO" id="GO:0006508">
    <property type="term" value="P:proteolysis"/>
    <property type="evidence" value="ECO:0007669"/>
    <property type="project" value="UniProtKB-KW"/>
</dbReference>
<dbReference type="RefSeq" id="WP_192592553.1">
    <property type="nucleotide sequence ID" value="NZ_JADBEE010000002.1"/>
</dbReference>
<keyword evidence="3" id="KW-0645">Protease</keyword>
<feature type="transmembrane region" description="Helical" evidence="1">
    <location>
        <begin position="93"/>
        <end position="114"/>
    </location>
</feature>
<keyword evidence="4" id="KW-1185">Reference proteome</keyword>
<feature type="domain" description="CAAX prenyl protease 2/Lysostaphin resistance protein A-like" evidence="2">
    <location>
        <begin position="142"/>
        <end position="229"/>
    </location>
</feature>
<evidence type="ECO:0000259" key="2">
    <source>
        <dbReference type="Pfam" id="PF02517"/>
    </source>
</evidence>
<accession>A0ABR9JA75</accession>
<protein>
    <submittedName>
        <fullName evidence="3">Membrane protease YdiL (CAAX protease family)</fullName>
    </submittedName>
</protein>